<keyword evidence="2" id="KW-0378">Hydrolase</keyword>
<dbReference type="GO" id="GO:0016787">
    <property type="term" value="F:hydrolase activity"/>
    <property type="evidence" value="ECO:0007669"/>
    <property type="project" value="InterPro"/>
</dbReference>
<dbReference type="GO" id="GO:0016874">
    <property type="term" value="F:ligase activity"/>
    <property type="evidence" value="ECO:0007669"/>
    <property type="project" value="UniProtKB-KW"/>
</dbReference>
<protein>
    <submittedName>
        <fullName evidence="2">Ligase-associated DNA damage response endonuclease PdeM</fullName>
    </submittedName>
</protein>
<dbReference type="SUPFAM" id="SSF56300">
    <property type="entry name" value="Metallo-dependent phosphatases"/>
    <property type="match status" value="1"/>
</dbReference>
<accession>A0A2Z3HR84</accession>
<dbReference type="PANTHER" id="PTHR39323:SF1">
    <property type="entry name" value="BLR1149 PROTEIN"/>
    <property type="match status" value="1"/>
</dbReference>
<keyword evidence="3" id="KW-1185">Reference proteome</keyword>
<feature type="domain" description="Calcineurin-like phosphoesterase" evidence="1">
    <location>
        <begin position="41"/>
        <end position="135"/>
    </location>
</feature>
<gene>
    <name evidence="2" type="primary">pdeM</name>
    <name evidence="2" type="ORF">HYN04_02065</name>
</gene>
<dbReference type="AlphaFoldDB" id="A0A2Z3HR84"/>
<dbReference type="Pfam" id="PF00149">
    <property type="entry name" value="Metallophos"/>
    <property type="match status" value="1"/>
</dbReference>
<dbReference type="PIRSF" id="PIRSF000887">
    <property type="entry name" value="Pesterase_MJ0037"/>
    <property type="match status" value="1"/>
</dbReference>
<dbReference type="InterPro" id="IPR029052">
    <property type="entry name" value="Metallo-depent_PP-like"/>
</dbReference>
<dbReference type="InterPro" id="IPR026336">
    <property type="entry name" value="PdeM-like"/>
</dbReference>
<dbReference type="OrthoDB" id="9795838at2"/>
<dbReference type="Gene3D" id="3.60.21.10">
    <property type="match status" value="1"/>
</dbReference>
<reference evidence="3" key="1">
    <citation type="submission" date="2018-05" db="EMBL/GenBank/DDBJ databases">
        <title>Genome sequencing of Phenylobacterium sp. HYN0004.</title>
        <authorList>
            <person name="Yi H."/>
            <person name="Baek C."/>
        </authorList>
    </citation>
    <scope>NUCLEOTIDE SEQUENCE [LARGE SCALE GENOMIC DNA]</scope>
    <source>
        <strain evidence="3">HYN0004</strain>
    </source>
</reference>
<dbReference type="RefSeq" id="WP_110449225.1">
    <property type="nucleotide sequence ID" value="NZ_CP029479.1"/>
</dbReference>
<dbReference type="Proteomes" id="UP000247763">
    <property type="component" value="Chromosome"/>
</dbReference>
<dbReference type="EMBL" id="CP029479">
    <property type="protein sequence ID" value="AWM76656.1"/>
    <property type="molecule type" value="Genomic_DNA"/>
</dbReference>
<sequence length="241" mass="25526">MSPAQILGLRAAEGGAMDLTLAGEATRLLPSGALLLTARAVLVVADLHLEKGSAFARRGQLLPPLDTRETLRRLALDVLAESPRQILFLGDAFHDREASRRMSDPDRDALEALAQSASLVWITGNHDPEPDADLPGEAADEVRLGDLVLRHEPHPGTAPGEIAGHLHPCARIATLRGAVRRRCLVTDGERAVLPAYGAFTGGLNVLDPAFAGLFARPPIVAALGDSRVHAAGARSLRPDRS</sequence>
<dbReference type="PANTHER" id="PTHR39323">
    <property type="entry name" value="BLR1149 PROTEIN"/>
    <property type="match status" value="1"/>
</dbReference>
<dbReference type="KEGG" id="phb:HYN04_02065"/>
<organism evidence="2 3">
    <name type="scientific">Phenylobacterium parvum</name>
    <dbReference type="NCBI Taxonomy" id="2201350"/>
    <lineage>
        <taxon>Bacteria</taxon>
        <taxon>Pseudomonadati</taxon>
        <taxon>Pseudomonadota</taxon>
        <taxon>Alphaproteobacteria</taxon>
        <taxon>Caulobacterales</taxon>
        <taxon>Caulobacteraceae</taxon>
        <taxon>Phenylobacterium</taxon>
    </lineage>
</organism>
<dbReference type="InterPro" id="IPR024173">
    <property type="entry name" value="Pesterase_MJ0037-like"/>
</dbReference>
<evidence type="ECO:0000313" key="3">
    <source>
        <dbReference type="Proteomes" id="UP000247763"/>
    </source>
</evidence>
<proteinExistence type="predicted"/>
<dbReference type="NCBIfam" id="TIGR04123">
    <property type="entry name" value="P_estr_lig_assc"/>
    <property type="match status" value="1"/>
</dbReference>
<keyword evidence="2" id="KW-0255">Endonuclease</keyword>
<dbReference type="GO" id="GO:0004519">
    <property type="term" value="F:endonuclease activity"/>
    <property type="evidence" value="ECO:0007669"/>
    <property type="project" value="UniProtKB-KW"/>
</dbReference>
<evidence type="ECO:0000313" key="2">
    <source>
        <dbReference type="EMBL" id="AWM76656.1"/>
    </source>
</evidence>
<keyword evidence="2" id="KW-0540">Nuclease</keyword>
<dbReference type="InterPro" id="IPR004843">
    <property type="entry name" value="Calcineurin-like_PHP"/>
</dbReference>
<keyword evidence="2" id="KW-0436">Ligase</keyword>
<name>A0A2Z3HR84_9CAUL</name>
<evidence type="ECO:0000259" key="1">
    <source>
        <dbReference type="Pfam" id="PF00149"/>
    </source>
</evidence>